<sequence length="496" mass="56441">MLSFLGSIGRACLLLLGASILYIFLRLIYNVFLHPLRGFPGPLLWKATRLRWVIALQKGYLHRDLLDLHNQYGHVVRIAPDELSYIDPQGWKDIYTTRPGHATIERGAVWFQKATLDEPFSIMGHNEDHHARYRRAFMGAFSDKAIKDQSPRIEEYVELMMQKFREKGENGSTVLDMVAWLNFVTFDISGDLSFGRSFDSISHGQAHPWVEIAVQFGKGIALIASVNYYAPLQKLLKFVLPAKVREKIMYHRQLSAQKVQQRLELQETRQDFIGSVLRYNSEKTEKVTPKELELNMSIFVFAGSETTSTAIAAILFGLLKSPAALIKVTEEIRSTFDAEGDITVASTTGLHYLVAVISEGMRLGPPSAITPPRIIPRGGEEICGRRVPSGTFVAINQYPAFRSSTNFSNPEEFRPERFLGKESPENNLSAFHPFLIGRHQCIGQKFAWAEMRLILARMLYVFDISWATTPAIDDWGQQQTFIFWQKQPLEVRLTLR</sequence>
<dbReference type="Pfam" id="PF00067">
    <property type="entry name" value="p450"/>
    <property type="match status" value="1"/>
</dbReference>
<dbReference type="Proteomes" id="UP001168146">
    <property type="component" value="Unassembled WGS sequence"/>
</dbReference>
<dbReference type="SUPFAM" id="SSF48264">
    <property type="entry name" value="Cytochrome P450"/>
    <property type="match status" value="1"/>
</dbReference>
<keyword evidence="5 6" id="KW-0408">Iron</keyword>
<dbReference type="GO" id="GO:0005506">
    <property type="term" value="F:iron ion binding"/>
    <property type="evidence" value="ECO:0007669"/>
    <property type="project" value="InterPro"/>
</dbReference>
<keyword evidence="3 6" id="KW-0349">Heme</keyword>
<feature type="binding site" description="axial binding residue" evidence="6">
    <location>
        <position position="441"/>
    </location>
    <ligand>
        <name>heme</name>
        <dbReference type="ChEBI" id="CHEBI:30413"/>
    </ligand>
    <ligandPart>
        <name>Fe</name>
        <dbReference type="ChEBI" id="CHEBI:18248"/>
    </ligandPart>
</feature>
<evidence type="ECO:0000256" key="4">
    <source>
        <dbReference type="ARBA" id="ARBA00022723"/>
    </source>
</evidence>
<evidence type="ECO:0008006" key="10">
    <source>
        <dbReference type="Google" id="ProtNLM"/>
    </source>
</evidence>
<dbReference type="GO" id="GO:0004497">
    <property type="term" value="F:monooxygenase activity"/>
    <property type="evidence" value="ECO:0007669"/>
    <property type="project" value="InterPro"/>
</dbReference>
<evidence type="ECO:0000256" key="5">
    <source>
        <dbReference type="ARBA" id="ARBA00023004"/>
    </source>
</evidence>
<feature type="transmembrane region" description="Helical" evidence="7">
    <location>
        <begin position="12"/>
        <end position="32"/>
    </location>
</feature>
<proteinExistence type="inferred from homology"/>
<keyword evidence="4 6" id="KW-0479">Metal-binding</keyword>
<dbReference type="AlphaFoldDB" id="A0AAN6FIN1"/>
<evidence type="ECO:0000256" key="1">
    <source>
        <dbReference type="ARBA" id="ARBA00001971"/>
    </source>
</evidence>
<keyword evidence="7" id="KW-0812">Transmembrane</keyword>
<evidence type="ECO:0000256" key="6">
    <source>
        <dbReference type="PIRSR" id="PIRSR602401-1"/>
    </source>
</evidence>
<dbReference type="GO" id="GO:0020037">
    <property type="term" value="F:heme binding"/>
    <property type="evidence" value="ECO:0007669"/>
    <property type="project" value="InterPro"/>
</dbReference>
<dbReference type="Gene3D" id="1.10.630.10">
    <property type="entry name" value="Cytochrome P450"/>
    <property type="match status" value="1"/>
</dbReference>
<comment type="similarity">
    <text evidence="2">Belongs to the cytochrome P450 family.</text>
</comment>
<dbReference type="InterPro" id="IPR050121">
    <property type="entry name" value="Cytochrome_P450_monoxygenase"/>
</dbReference>
<evidence type="ECO:0000256" key="7">
    <source>
        <dbReference type="SAM" id="Phobius"/>
    </source>
</evidence>
<accession>A0AAN6FIN1</accession>
<comment type="cofactor">
    <cofactor evidence="1 6">
        <name>heme</name>
        <dbReference type="ChEBI" id="CHEBI:30413"/>
    </cofactor>
</comment>
<evidence type="ECO:0000313" key="9">
    <source>
        <dbReference type="Proteomes" id="UP001168146"/>
    </source>
</evidence>
<dbReference type="InterPro" id="IPR002401">
    <property type="entry name" value="Cyt_P450_E_grp-I"/>
</dbReference>
<dbReference type="CDD" id="cd11058">
    <property type="entry name" value="CYP60B-like"/>
    <property type="match status" value="1"/>
</dbReference>
<dbReference type="InterPro" id="IPR001128">
    <property type="entry name" value="Cyt_P450"/>
</dbReference>
<evidence type="ECO:0000256" key="3">
    <source>
        <dbReference type="ARBA" id="ARBA00022617"/>
    </source>
</evidence>
<evidence type="ECO:0000256" key="2">
    <source>
        <dbReference type="ARBA" id="ARBA00010617"/>
    </source>
</evidence>
<dbReference type="PRINTS" id="PR00463">
    <property type="entry name" value="EP450I"/>
</dbReference>
<dbReference type="PANTHER" id="PTHR24305">
    <property type="entry name" value="CYTOCHROME P450"/>
    <property type="match status" value="1"/>
</dbReference>
<organism evidence="8 9">
    <name type="scientific">Friedmanniomyces endolithicus</name>
    <dbReference type="NCBI Taxonomy" id="329885"/>
    <lineage>
        <taxon>Eukaryota</taxon>
        <taxon>Fungi</taxon>
        <taxon>Dikarya</taxon>
        <taxon>Ascomycota</taxon>
        <taxon>Pezizomycotina</taxon>
        <taxon>Dothideomycetes</taxon>
        <taxon>Dothideomycetidae</taxon>
        <taxon>Mycosphaerellales</taxon>
        <taxon>Teratosphaeriaceae</taxon>
        <taxon>Friedmanniomyces</taxon>
    </lineage>
</organism>
<gene>
    <name evidence="8" type="ORF">LTR82_012019</name>
</gene>
<dbReference type="GO" id="GO:0016705">
    <property type="term" value="F:oxidoreductase activity, acting on paired donors, with incorporation or reduction of molecular oxygen"/>
    <property type="evidence" value="ECO:0007669"/>
    <property type="project" value="InterPro"/>
</dbReference>
<evidence type="ECO:0000313" key="8">
    <source>
        <dbReference type="EMBL" id="KAK0316877.1"/>
    </source>
</evidence>
<keyword evidence="7" id="KW-0472">Membrane</keyword>
<comment type="caution">
    <text evidence="8">The sequence shown here is derived from an EMBL/GenBank/DDBJ whole genome shotgun (WGS) entry which is preliminary data.</text>
</comment>
<dbReference type="InterPro" id="IPR036396">
    <property type="entry name" value="Cyt_P450_sf"/>
</dbReference>
<reference evidence="8" key="1">
    <citation type="submission" date="2021-12" db="EMBL/GenBank/DDBJ databases">
        <title>Black yeast isolated from Biological Soil Crust.</title>
        <authorList>
            <person name="Kurbessoian T."/>
        </authorList>
    </citation>
    <scope>NUCLEOTIDE SEQUENCE</scope>
    <source>
        <strain evidence="8">CCFEE 5208</strain>
    </source>
</reference>
<name>A0AAN6FIN1_9PEZI</name>
<protein>
    <recommendedName>
        <fullName evidence="10">Isotrichodermin C-15 hydroxylase</fullName>
    </recommendedName>
</protein>
<dbReference type="PRINTS" id="PR00385">
    <property type="entry name" value="P450"/>
</dbReference>
<dbReference type="EMBL" id="JASUXU010000047">
    <property type="protein sequence ID" value="KAK0316877.1"/>
    <property type="molecule type" value="Genomic_DNA"/>
</dbReference>
<keyword evidence="7" id="KW-1133">Transmembrane helix</keyword>
<dbReference type="PANTHER" id="PTHR24305:SF210">
    <property type="entry name" value="CYTOCHROME P450 MONOOXYGENASE ASQL-RELATED"/>
    <property type="match status" value="1"/>
</dbReference>